<keyword evidence="1" id="KW-0472">Membrane</keyword>
<reference evidence="2 3" key="1">
    <citation type="submission" date="2019-04" db="EMBL/GenBank/DDBJ databases">
        <title>Friends and foes A comparative genomics study of 23 Aspergillus species from section Flavi.</title>
        <authorList>
            <consortium name="DOE Joint Genome Institute"/>
            <person name="Kjaerbolling I."/>
            <person name="Vesth T."/>
            <person name="Frisvad J.C."/>
            <person name="Nybo J.L."/>
            <person name="Theobald S."/>
            <person name="Kildgaard S."/>
            <person name="Isbrandt T."/>
            <person name="Kuo A."/>
            <person name="Sato A."/>
            <person name="Lyhne E.K."/>
            <person name="Kogle M.E."/>
            <person name="Wiebenga A."/>
            <person name="Kun R.S."/>
            <person name="Lubbers R.J."/>
            <person name="Makela M.R."/>
            <person name="Barry K."/>
            <person name="Chovatia M."/>
            <person name="Clum A."/>
            <person name="Daum C."/>
            <person name="Haridas S."/>
            <person name="He G."/>
            <person name="LaButti K."/>
            <person name="Lipzen A."/>
            <person name="Mondo S."/>
            <person name="Riley R."/>
            <person name="Salamov A."/>
            <person name="Simmons B.A."/>
            <person name="Magnuson J.K."/>
            <person name="Henrissat B."/>
            <person name="Mortensen U.H."/>
            <person name="Larsen T.O."/>
            <person name="Devries R.P."/>
            <person name="Grigoriev I.V."/>
            <person name="Machida M."/>
            <person name="Baker S.E."/>
            <person name="Andersen M.R."/>
        </authorList>
    </citation>
    <scope>NUCLEOTIDE SEQUENCE [LARGE SCALE GENOMIC DNA]</scope>
    <source>
        <strain evidence="2 3">CBS 151.66</strain>
    </source>
</reference>
<evidence type="ECO:0000256" key="1">
    <source>
        <dbReference type="SAM" id="Phobius"/>
    </source>
</evidence>
<keyword evidence="1" id="KW-0812">Transmembrane</keyword>
<keyword evidence="1" id="KW-1133">Transmembrane helix</keyword>
<sequence length="80" mass="9209">MLRLLFGLAFYQPQIVSVRYMRVHLKVRMRGKIWTLFLGQMKCTYVCACLMIYVVDIGSNHHLLDNPLCLILPGVKGIQA</sequence>
<name>A0A5N5WYD0_9EURO</name>
<feature type="transmembrane region" description="Helical" evidence="1">
    <location>
        <begin position="33"/>
        <end position="55"/>
    </location>
</feature>
<dbReference type="Proteomes" id="UP000326565">
    <property type="component" value="Unassembled WGS sequence"/>
</dbReference>
<accession>A0A5N5WYD0</accession>
<keyword evidence="3" id="KW-1185">Reference proteome</keyword>
<dbReference type="AlphaFoldDB" id="A0A5N5WYD0"/>
<evidence type="ECO:0000313" key="2">
    <source>
        <dbReference type="EMBL" id="KAB8072062.1"/>
    </source>
</evidence>
<gene>
    <name evidence="2" type="ORF">BDV29DRAFT_178141</name>
</gene>
<evidence type="ECO:0000313" key="3">
    <source>
        <dbReference type="Proteomes" id="UP000326565"/>
    </source>
</evidence>
<dbReference type="EMBL" id="ML732256">
    <property type="protein sequence ID" value="KAB8072062.1"/>
    <property type="molecule type" value="Genomic_DNA"/>
</dbReference>
<protein>
    <submittedName>
        <fullName evidence="2">Uncharacterized protein</fullName>
    </submittedName>
</protein>
<proteinExistence type="predicted"/>
<organism evidence="2 3">
    <name type="scientific">Aspergillus leporis</name>
    <dbReference type="NCBI Taxonomy" id="41062"/>
    <lineage>
        <taxon>Eukaryota</taxon>
        <taxon>Fungi</taxon>
        <taxon>Dikarya</taxon>
        <taxon>Ascomycota</taxon>
        <taxon>Pezizomycotina</taxon>
        <taxon>Eurotiomycetes</taxon>
        <taxon>Eurotiomycetidae</taxon>
        <taxon>Eurotiales</taxon>
        <taxon>Aspergillaceae</taxon>
        <taxon>Aspergillus</taxon>
        <taxon>Aspergillus subgen. Circumdati</taxon>
    </lineage>
</organism>